<dbReference type="InterPro" id="IPR001387">
    <property type="entry name" value="Cro/C1-type_HTH"/>
</dbReference>
<dbReference type="PANTHER" id="PTHR46797:SF1">
    <property type="entry name" value="METHYLPHOSPHONATE SYNTHASE"/>
    <property type="match status" value="1"/>
</dbReference>
<keyword evidence="4" id="KW-1185">Reference proteome</keyword>
<keyword evidence="1" id="KW-0238">DNA-binding</keyword>
<dbReference type="InterPro" id="IPR050807">
    <property type="entry name" value="TransReg_Diox_bact_type"/>
</dbReference>
<name>W7UJK6_RUMFL</name>
<dbReference type="GO" id="GO:0005829">
    <property type="term" value="C:cytosol"/>
    <property type="evidence" value="ECO:0007669"/>
    <property type="project" value="TreeGrafter"/>
</dbReference>
<dbReference type="SUPFAM" id="SSF47413">
    <property type="entry name" value="lambda repressor-like DNA-binding domains"/>
    <property type="match status" value="1"/>
</dbReference>
<dbReference type="GO" id="GO:0003700">
    <property type="term" value="F:DNA-binding transcription factor activity"/>
    <property type="evidence" value="ECO:0007669"/>
    <property type="project" value="TreeGrafter"/>
</dbReference>
<dbReference type="Gene3D" id="1.10.260.40">
    <property type="entry name" value="lambda repressor-like DNA-binding domains"/>
    <property type="match status" value="1"/>
</dbReference>
<evidence type="ECO:0000313" key="3">
    <source>
        <dbReference type="EMBL" id="EWM53998.1"/>
    </source>
</evidence>
<dbReference type="AlphaFoldDB" id="W7UJK6"/>
<comment type="caution">
    <text evidence="3">The sequence shown here is derived from an EMBL/GenBank/DDBJ whole genome shotgun (WGS) entry which is preliminary data.</text>
</comment>
<dbReference type="EMBL" id="ATAX01000022">
    <property type="protein sequence ID" value="EWM53998.1"/>
    <property type="molecule type" value="Genomic_DNA"/>
</dbReference>
<evidence type="ECO:0000313" key="4">
    <source>
        <dbReference type="Proteomes" id="UP000019365"/>
    </source>
</evidence>
<protein>
    <recommendedName>
        <fullName evidence="2">HTH cro/C1-type domain-containing protein</fullName>
    </recommendedName>
</protein>
<dbReference type="SMART" id="SM00530">
    <property type="entry name" value="HTH_XRE"/>
    <property type="match status" value="1"/>
</dbReference>
<gene>
    <name evidence="3" type="ORF">RF007C_03545</name>
</gene>
<proteinExistence type="predicted"/>
<dbReference type="PATRIC" id="fig|1341157.4.peg.1360"/>
<dbReference type="InterPro" id="IPR010982">
    <property type="entry name" value="Lambda_DNA-bd_dom_sf"/>
</dbReference>
<evidence type="ECO:0000259" key="2">
    <source>
        <dbReference type="PROSITE" id="PS50943"/>
    </source>
</evidence>
<feature type="domain" description="HTH cro/C1-type" evidence="2">
    <location>
        <begin position="7"/>
        <end position="61"/>
    </location>
</feature>
<dbReference type="PANTHER" id="PTHR46797">
    <property type="entry name" value="HTH-TYPE TRANSCRIPTIONAL REGULATOR"/>
    <property type="match status" value="1"/>
</dbReference>
<dbReference type="GO" id="GO:0003677">
    <property type="term" value="F:DNA binding"/>
    <property type="evidence" value="ECO:0007669"/>
    <property type="project" value="UniProtKB-KW"/>
</dbReference>
<sequence length="103" mass="11758">MEYGKRLKQLREAKEFSIYRLSKDSDISQGHISDLENGKNQPTIETLKKLLTPMGITLSEFFNEDGEVTVLNDREKEIVTSFRTMNDENASLYLLLGKALSKS</sequence>
<dbReference type="CDD" id="cd00093">
    <property type="entry name" value="HTH_XRE"/>
    <property type="match status" value="1"/>
</dbReference>
<organism evidence="3 4">
    <name type="scientific">Ruminococcus flavefaciens 007c</name>
    <dbReference type="NCBI Taxonomy" id="1341157"/>
    <lineage>
        <taxon>Bacteria</taxon>
        <taxon>Bacillati</taxon>
        <taxon>Bacillota</taxon>
        <taxon>Clostridia</taxon>
        <taxon>Eubacteriales</taxon>
        <taxon>Oscillospiraceae</taxon>
        <taxon>Ruminococcus</taxon>
    </lineage>
</organism>
<dbReference type="PROSITE" id="PS50943">
    <property type="entry name" value="HTH_CROC1"/>
    <property type="match status" value="1"/>
</dbReference>
<dbReference type="eggNOG" id="COG1476">
    <property type="taxonomic scope" value="Bacteria"/>
</dbReference>
<dbReference type="Pfam" id="PF01381">
    <property type="entry name" value="HTH_3"/>
    <property type="match status" value="1"/>
</dbReference>
<dbReference type="RefSeq" id="WP_037298487.1">
    <property type="nucleotide sequence ID" value="NZ_ATAX01000022.1"/>
</dbReference>
<reference evidence="3 4" key="1">
    <citation type="journal article" date="2014" name="PLoS ONE">
        <title>Rumen cellulosomics: divergent fiber-degrading strategies revealed by comparative genome-wide analysis of six ruminococcal strains.</title>
        <authorList>
            <person name="Dassa B."/>
            <person name="Borovok I."/>
            <person name="Ruimy-Israeli V."/>
            <person name="Lamed R."/>
            <person name="Flint H.J."/>
            <person name="Duncan S.H."/>
            <person name="Henrissat B."/>
            <person name="Coutinho P."/>
            <person name="Morrison M."/>
            <person name="Mosoni P."/>
            <person name="Yeoman C.J."/>
            <person name="White B.A."/>
            <person name="Bayer E.A."/>
        </authorList>
    </citation>
    <scope>NUCLEOTIDE SEQUENCE [LARGE SCALE GENOMIC DNA]</scope>
    <source>
        <strain evidence="3 4">007c</strain>
    </source>
</reference>
<evidence type="ECO:0000256" key="1">
    <source>
        <dbReference type="ARBA" id="ARBA00023125"/>
    </source>
</evidence>
<dbReference type="OrthoDB" id="118856at2"/>
<dbReference type="Proteomes" id="UP000019365">
    <property type="component" value="Unassembled WGS sequence"/>
</dbReference>
<accession>W7UJK6</accession>